<sequence>MTQWIRWWGLGVFAAIILVLWLVTNPLIEWSIEFAGTQAVGAKVELDSVDLGLNPVTLKLNRLQVTNPNEPMRNITEAGRIEMALDGYALMRRQFIAETMAVEGLRFGTERSESGAIEGRLFSRKEEAGQDGDEGFDIGSVLPGMEMPDPDRIVDEERERLAGKVDELDAEAREIEQGWNDHIESLPSGDSVDNYRERWDELKEKNPLSRVAGVRELKKDIDGDLERVSSLDDRLKSDRQRLSELAEQARNLPAREAERLMAASGLDEGFQGVTRQLMGEQLSRWVDNGLTGYRLASRHMAGRETEEETGPPRGEGEDIRFPEEEPLPGFLVKRAAVDGVARMGASNVDFDGSIRDITREPAIWGKPMTLELDGTDEAGATLEVDGTFDHREEPGRDQLDFKVRQLTLKDATFSGSSKLPIVLEEGKANIDGNLSVTGGDLDATVNTEVSQASFAAGAEESGEVVQRLARAIEGVSSFRMDLGVGGTLGSPEISLNSNLDQIIGKALGDEVRGELAEARQALENRLRAELGPELESLAGRQEALDEYREQIDQRRKALKDIRP</sequence>
<feature type="transmembrane region" description="Helical" evidence="2">
    <location>
        <begin position="7"/>
        <end position="24"/>
    </location>
</feature>
<evidence type="ECO:0000313" key="4">
    <source>
        <dbReference type="Proteomes" id="UP000295830"/>
    </source>
</evidence>
<name>A0A4R7JWR8_9GAMM</name>
<organism evidence="3 4">
    <name type="scientific">Halospina denitrificans</name>
    <dbReference type="NCBI Taxonomy" id="332522"/>
    <lineage>
        <taxon>Bacteria</taxon>
        <taxon>Pseudomonadati</taxon>
        <taxon>Pseudomonadota</taxon>
        <taxon>Gammaproteobacteria</taxon>
        <taxon>Halospina</taxon>
    </lineage>
</organism>
<proteinExistence type="predicted"/>
<evidence type="ECO:0000313" key="3">
    <source>
        <dbReference type="EMBL" id="TDT41479.1"/>
    </source>
</evidence>
<gene>
    <name evidence="3" type="ORF">DES49_1573</name>
</gene>
<dbReference type="RefSeq" id="WP_133735845.1">
    <property type="nucleotide sequence ID" value="NZ_SOAX01000003.1"/>
</dbReference>
<keyword evidence="2" id="KW-0812">Transmembrane</keyword>
<comment type="caution">
    <text evidence="3">The sequence shown here is derived from an EMBL/GenBank/DDBJ whole genome shotgun (WGS) entry which is preliminary data.</text>
</comment>
<dbReference type="Proteomes" id="UP000295830">
    <property type="component" value="Unassembled WGS sequence"/>
</dbReference>
<evidence type="ECO:0000256" key="1">
    <source>
        <dbReference type="SAM" id="MobiDB-lite"/>
    </source>
</evidence>
<dbReference type="AlphaFoldDB" id="A0A4R7JWR8"/>
<feature type="compositionally biased region" description="Basic and acidic residues" evidence="1">
    <location>
        <begin position="314"/>
        <end position="323"/>
    </location>
</feature>
<feature type="region of interest" description="Disordered" evidence="1">
    <location>
        <begin position="297"/>
        <end position="323"/>
    </location>
</feature>
<keyword evidence="2" id="KW-0472">Membrane</keyword>
<evidence type="ECO:0000256" key="2">
    <source>
        <dbReference type="SAM" id="Phobius"/>
    </source>
</evidence>
<keyword evidence="2" id="KW-1133">Transmembrane helix</keyword>
<dbReference type="OrthoDB" id="5752177at2"/>
<dbReference type="InterPro" id="IPR019934">
    <property type="entry name" value="CHP03545"/>
</dbReference>
<dbReference type="EMBL" id="SOAX01000003">
    <property type="protein sequence ID" value="TDT41479.1"/>
    <property type="molecule type" value="Genomic_DNA"/>
</dbReference>
<accession>A0A4R7JWR8</accession>
<keyword evidence="4" id="KW-1185">Reference proteome</keyword>
<protein>
    <submittedName>
        <fullName evidence="3">Uncharacterized protein (TIGR03545 family)</fullName>
    </submittedName>
</protein>
<dbReference type="NCBIfam" id="TIGR03545">
    <property type="entry name" value="TIGR03545 family protein"/>
    <property type="match status" value="1"/>
</dbReference>
<reference evidence="3 4" key="1">
    <citation type="submission" date="2019-03" db="EMBL/GenBank/DDBJ databases">
        <title>Genomic Encyclopedia of Type Strains, Phase IV (KMG-IV): sequencing the most valuable type-strain genomes for metagenomic binning, comparative biology and taxonomic classification.</title>
        <authorList>
            <person name="Goeker M."/>
        </authorList>
    </citation>
    <scope>NUCLEOTIDE SEQUENCE [LARGE SCALE GENOMIC DNA]</scope>
    <source>
        <strain evidence="3 4">DSM 15505</strain>
    </source>
</reference>